<dbReference type="GO" id="GO:0004798">
    <property type="term" value="F:dTMP kinase activity"/>
    <property type="evidence" value="ECO:0007669"/>
    <property type="project" value="UniProtKB-UniRule"/>
</dbReference>
<comment type="caution">
    <text evidence="13">The sequence shown here is derived from an EMBL/GenBank/DDBJ whole genome shotgun (WGS) entry which is preliminary data.</text>
</comment>
<sequence length="203" mass="22510">MNKGLFITFEGADGCGKTTQLMLIAKYLKEHGTDVLVTREPGAKGLGEKLREILLNYEGEVSSQAEAFLFLADRAQHMDVIIKPSVAAGKVVLCDRHTDSTVAYQGYGRGIDISRINMLNDIATGGRKPDLTIVFDVDVETSLARVGKEKDRMENAGMEFFNRVRNGYLQIAKQEPERVKVIDATQSIEAIHIQVIKLINLSR</sequence>
<evidence type="ECO:0000256" key="3">
    <source>
        <dbReference type="ARBA" id="ARBA00017144"/>
    </source>
</evidence>
<dbReference type="InterPro" id="IPR027417">
    <property type="entry name" value="P-loop_NTPase"/>
</dbReference>
<evidence type="ECO:0000259" key="12">
    <source>
        <dbReference type="Pfam" id="PF02223"/>
    </source>
</evidence>
<evidence type="ECO:0000256" key="2">
    <source>
        <dbReference type="ARBA" id="ARBA00012980"/>
    </source>
</evidence>
<keyword evidence="6 11" id="KW-0547">Nucleotide-binding</keyword>
<evidence type="ECO:0000256" key="8">
    <source>
        <dbReference type="ARBA" id="ARBA00022840"/>
    </source>
</evidence>
<evidence type="ECO:0000256" key="10">
    <source>
        <dbReference type="ARBA" id="ARBA00057735"/>
    </source>
</evidence>
<keyword evidence="7 11" id="KW-0418">Kinase</keyword>
<dbReference type="EC" id="2.7.4.9" evidence="2 11"/>
<dbReference type="GO" id="GO:0005829">
    <property type="term" value="C:cytosol"/>
    <property type="evidence" value="ECO:0007669"/>
    <property type="project" value="TreeGrafter"/>
</dbReference>
<feature type="domain" description="Thymidylate kinase-like" evidence="12">
    <location>
        <begin position="9"/>
        <end position="193"/>
    </location>
</feature>
<evidence type="ECO:0000256" key="11">
    <source>
        <dbReference type="HAMAP-Rule" id="MF_00165"/>
    </source>
</evidence>
<keyword evidence="4 11" id="KW-0808">Transferase</keyword>
<evidence type="ECO:0000313" key="13">
    <source>
        <dbReference type="EMBL" id="HIS37375.1"/>
    </source>
</evidence>
<dbReference type="GO" id="GO:0006235">
    <property type="term" value="P:dTTP biosynthetic process"/>
    <property type="evidence" value="ECO:0007669"/>
    <property type="project" value="UniProtKB-UniRule"/>
</dbReference>
<dbReference type="HAMAP" id="MF_00165">
    <property type="entry name" value="Thymidylate_kinase"/>
    <property type="match status" value="1"/>
</dbReference>
<dbReference type="InterPro" id="IPR018094">
    <property type="entry name" value="Thymidylate_kinase"/>
</dbReference>
<keyword evidence="8 11" id="KW-0067">ATP-binding</keyword>
<dbReference type="SUPFAM" id="SSF52540">
    <property type="entry name" value="P-loop containing nucleoside triphosphate hydrolases"/>
    <property type="match status" value="1"/>
</dbReference>
<evidence type="ECO:0000313" key="14">
    <source>
        <dbReference type="Proteomes" id="UP000823928"/>
    </source>
</evidence>
<gene>
    <name evidence="11" type="primary">tmk</name>
    <name evidence="13" type="ORF">IAC10_12260</name>
</gene>
<comment type="catalytic activity">
    <reaction evidence="9 11">
        <text>dTMP + ATP = dTDP + ADP</text>
        <dbReference type="Rhea" id="RHEA:13517"/>
        <dbReference type="ChEBI" id="CHEBI:30616"/>
        <dbReference type="ChEBI" id="CHEBI:58369"/>
        <dbReference type="ChEBI" id="CHEBI:63528"/>
        <dbReference type="ChEBI" id="CHEBI:456216"/>
        <dbReference type="EC" id="2.7.4.9"/>
    </reaction>
</comment>
<dbReference type="PROSITE" id="PS01331">
    <property type="entry name" value="THYMIDYLATE_KINASE"/>
    <property type="match status" value="1"/>
</dbReference>
<dbReference type="InterPro" id="IPR039430">
    <property type="entry name" value="Thymidylate_kin-like_dom"/>
</dbReference>
<protein>
    <recommendedName>
        <fullName evidence="3 11">Thymidylate kinase</fullName>
        <ecNumber evidence="2 11">2.7.4.9</ecNumber>
    </recommendedName>
    <alternativeName>
        <fullName evidence="11">dTMP kinase</fullName>
    </alternativeName>
</protein>
<dbReference type="Proteomes" id="UP000823928">
    <property type="component" value="Unassembled WGS sequence"/>
</dbReference>
<feature type="binding site" evidence="11">
    <location>
        <begin position="11"/>
        <end position="18"/>
    </location>
    <ligand>
        <name>ATP</name>
        <dbReference type="ChEBI" id="CHEBI:30616"/>
    </ligand>
</feature>
<dbReference type="FunFam" id="3.40.50.300:FF:000225">
    <property type="entry name" value="Thymidylate kinase"/>
    <property type="match status" value="1"/>
</dbReference>
<dbReference type="PANTHER" id="PTHR10344">
    <property type="entry name" value="THYMIDYLATE KINASE"/>
    <property type="match status" value="1"/>
</dbReference>
<dbReference type="Gene3D" id="3.40.50.300">
    <property type="entry name" value="P-loop containing nucleotide triphosphate hydrolases"/>
    <property type="match status" value="1"/>
</dbReference>
<accession>A0A9D1F0M1</accession>
<evidence type="ECO:0000256" key="4">
    <source>
        <dbReference type="ARBA" id="ARBA00022679"/>
    </source>
</evidence>
<dbReference type="Pfam" id="PF02223">
    <property type="entry name" value="Thymidylate_kin"/>
    <property type="match status" value="1"/>
</dbReference>
<evidence type="ECO:0000256" key="6">
    <source>
        <dbReference type="ARBA" id="ARBA00022741"/>
    </source>
</evidence>
<dbReference type="AlphaFoldDB" id="A0A9D1F0M1"/>
<reference evidence="13" key="2">
    <citation type="journal article" date="2021" name="PeerJ">
        <title>Extensive microbial diversity within the chicken gut microbiome revealed by metagenomics and culture.</title>
        <authorList>
            <person name="Gilroy R."/>
            <person name="Ravi A."/>
            <person name="Getino M."/>
            <person name="Pursley I."/>
            <person name="Horton D.L."/>
            <person name="Alikhan N.F."/>
            <person name="Baker D."/>
            <person name="Gharbi K."/>
            <person name="Hall N."/>
            <person name="Watson M."/>
            <person name="Adriaenssens E.M."/>
            <person name="Foster-Nyarko E."/>
            <person name="Jarju S."/>
            <person name="Secka A."/>
            <person name="Antonio M."/>
            <person name="Oren A."/>
            <person name="Chaudhuri R.R."/>
            <person name="La Ragione R."/>
            <person name="Hildebrand F."/>
            <person name="Pallen M.J."/>
        </authorList>
    </citation>
    <scope>NUCLEOTIDE SEQUENCE</scope>
    <source>
        <strain evidence="13">6276</strain>
    </source>
</reference>
<organism evidence="13 14">
    <name type="scientific">Candidatus Scatousia excrementigallinarum</name>
    <dbReference type="NCBI Taxonomy" id="2840935"/>
    <lineage>
        <taxon>Bacteria</taxon>
        <taxon>Candidatus Scatousia</taxon>
    </lineage>
</organism>
<evidence type="ECO:0000256" key="1">
    <source>
        <dbReference type="ARBA" id="ARBA00009776"/>
    </source>
</evidence>
<dbReference type="PANTHER" id="PTHR10344:SF4">
    <property type="entry name" value="UMP-CMP KINASE 2, MITOCHONDRIAL"/>
    <property type="match status" value="1"/>
</dbReference>
<reference evidence="13" key="1">
    <citation type="submission" date="2020-10" db="EMBL/GenBank/DDBJ databases">
        <authorList>
            <person name="Gilroy R."/>
        </authorList>
    </citation>
    <scope>NUCLEOTIDE SEQUENCE</scope>
    <source>
        <strain evidence="13">6276</strain>
    </source>
</reference>
<dbReference type="GO" id="GO:0005524">
    <property type="term" value="F:ATP binding"/>
    <property type="evidence" value="ECO:0007669"/>
    <property type="project" value="UniProtKB-UniRule"/>
</dbReference>
<dbReference type="NCBIfam" id="TIGR00041">
    <property type="entry name" value="DTMP_kinase"/>
    <property type="match status" value="1"/>
</dbReference>
<dbReference type="GO" id="GO:0006227">
    <property type="term" value="P:dUDP biosynthetic process"/>
    <property type="evidence" value="ECO:0007669"/>
    <property type="project" value="TreeGrafter"/>
</dbReference>
<comment type="similarity">
    <text evidence="1 11">Belongs to the thymidylate kinase family.</text>
</comment>
<dbReference type="InterPro" id="IPR018095">
    <property type="entry name" value="Thymidylate_kin_CS"/>
</dbReference>
<keyword evidence="5 11" id="KW-0545">Nucleotide biosynthesis</keyword>
<dbReference type="EMBL" id="DVIU01000249">
    <property type="protein sequence ID" value="HIS37375.1"/>
    <property type="molecule type" value="Genomic_DNA"/>
</dbReference>
<evidence type="ECO:0000256" key="7">
    <source>
        <dbReference type="ARBA" id="ARBA00022777"/>
    </source>
</evidence>
<dbReference type="CDD" id="cd01672">
    <property type="entry name" value="TMPK"/>
    <property type="match status" value="1"/>
</dbReference>
<evidence type="ECO:0000256" key="9">
    <source>
        <dbReference type="ARBA" id="ARBA00048743"/>
    </source>
</evidence>
<evidence type="ECO:0000256" key="5">
    <source>
        <dbReference type="ARBA" id="ARBA00022727"/>
    </source>
</evidence>
<dbReference type="GO" id="GO:0006233">
    <property type="term" value="P:dTDP biosynthetic process"/>
    <property type="evidence" value="ECO:0007669"/>
    <property type="project" value="InterPro"/>
</dbReference>
<comment type="function">
    <text evidence="10 11">Phosphorylation of dTMP to form dTDP in both de novo and salvage pathways of dTTP synthesis.</text>
</comment>
<proteinExistence type="inferred from homology"/>
<name>A0A9D1F0M1_9BACT</name>